<evidence type="ECO:0000313" key="2">
    <source>
        <dbReference type="EMBL" id="AFM14599.1"/>
    </source>
</evidence>
<evidence type="ECO:0000259" key="1">
    <source>
        <dbReference type="Pfam" id="PF03781"/>
    </source>
</evidence>
<accession>I4BBE2</accession>
<dbReference type="SUPFAM" id="SSF56436">
    <property type="entry name" value="C-type lectin-like"/>
    <property type="match status" value="1"/>
</dbReference>
<dbReference type="Proteomes" id="UP000006048">
    <property type="component" value="Chromosome"/>
</dbReference>
<sequence>MRNLRSLLPTLGILMVITGCTRPVAACSKQIPGMACIPAGEFIRGSNDFESDEKPAEKVYVSEFHMDLHEVTNKEFNECLAAGKCRGCLQTGECNYIGARYGWRYKKDDQPVSGVSWFTAREYCEFRGKRLPTEAEWEKAARGPDGNLYPWGNEPADCSRAIIQIGEGKKGIKGCFTKRLEPEWHMHTAAVMSRSPGAYGLYDMAGNVHEWVNDWYSKSYAACGEKCRGRDPKGPCDGAAVCPGHKERSVRGGSWWWTAGYARGSKRRGNVPGNMPMEHYHHFGFRCAQ</sequence>
<protein>
    <submittedName>
        <fullName evidence="2">Sulphatase-modifying factor protein</fullName>
    </submittedName>
</protein>
<name>I4BBE2_TURPD</name>
<proteinExistence type="predicted"/>
<evidence type="ECO:0000313" key="3">
    <source>
        <dbReference type="Proteomes" id="UP000006048"/>
    </source>
</evidence>
<reference evidence="2 3" key="1">
    <citation type="submission" date="2012-06" db="EMBL/GenBank/DDBJ databases">
        <title>The complete chromosome of genome of Turneriella parva DSM 21527.</title>
        <authorList>
            <consortium name="US DOE Joint Genome Institute (JGI-PGF)"/>
            <person name="Lucas S."/>
            <person name="Han J."/>
            <person name="Lapidus A."/>
            <person name="Bruce D."/>
            <person name="Goodwin L."/>
            <person name="Pitluck S."/>
            <person name="Peters L."/>
            <person name="Kyrpides N."/>
            <person name="Mavromatis K."/>
            <person name="Ivanova N."/>
            <person name="Mikhailova N."/>
            <person name="Chertkov O."/>
            <person name="Detter J.C."/>
            <person name="Tapia R."/>
            <person name="Han C."/>
            <person name="Land M."/>
            <person name="Hauser L."/>
            <person name="Markowitz V."/>
            <person name="Cheng J.-F."/>
            <person name="Hugenholtz P."/>
            <person name="Woyke T."/>
            <person name="Wu D."/>
            <person name="Gronow S."/>
            <person name="Wellnitz S."/>
            <person name="Brambilla E."/>
            <person name="Klenk H.-P."/>
            <person name="Eisen J.A."/>
        </authorList>
    </citation>
    <scope>NUCLEOTIDE SEQUENCE [LARGE SCALE GENOMIC DNA]</scope>
    <source>
        <strain evidence="3">ATCC BAA-1111 / DSM 21527 / NCTC 11395 / H</strain>
    </source>
</reference>
<dbReference type="PANTHER" id="PTHR23150">
    <property type="entry name" value="SULFATASE MODIFYING FACTOR 1, 2"/>
    <property type="match status" value="1"/>
</dbReference>
<dbReference type="PANTHER" id="PTHR23150:SF19">
    <property type="entry name" value="FORMYLGLYCINE-GENERATING ENZYME"/>
    <property type="match status" value="1"/>
</dbReference>
<dbReference type="PATRIC" id="fig|869212.3.peg.3998"/>
<dbReference type="AlphaFoldDB" id="I4BBE2"/>
<organism evidence="2 3">
    <name type="scientific">Turneriella parva (strain ATCC BAA-1111 / DSM 21527 / NCTC 11395 / H)</name>
    <name type="common">Leptospira parva</name>
    <dbReference type="NCBI Taxonomy" id="869212"/>
    <lineage>
        <taxon>Bacteria</taxon>
        <taxon>Pseudomonadati</taxon>
        <taxon>Spirochaetota</taxon>
        <taxon>Spirochaetia</taxon>
        <taxon>Leptospirales</taxon>
        <taxon>Leptospiraceae</taxon>
        <taxon>Turneriella</taxon>
    </lineage>
</organism>
<feature type="domain" description="Sulfatase-modifying factor enzyme-like" evidence="1">
    <location>
        <begin position="31"/>
        <end position="288"/>
    </location>
</feature>
<dbReference type="InterPro" id="IPR051043">
    <property type="entry name" value="Sulfatase_Mod_Factor_Kinase"/>
</dbReference>
<dbReference type="OrthoDB" id="9812707at2"/>
<dbReference type="InterPro" id="IPR042095">
    <property type="entry name" value="SUMF_sf"/>
</dbReference>
<dbReference type="Pfam" id="PF03781">
    <property type="entry name" value="FGE-sulfatase"/>
    <property type="match status" value="1"/>
</dbReference>
<gene>
    <name evidence="2" type="ordered locus">Turpa_3965</name>
</gene>
<dbReference type="Gene3D" id="3.90.1580.10">
    <property type="entry name" value="paralog of FGE (formylglycine-generating enzyme)"/>
    <property type="match status" value="1"/>
</dbReference>
<dbReference type="PROSITE" id="PS51257">
    <property type="entry name" value="PROKAR_LIPOPROTEIN"/>
    <property type="match status" value="1"/>
</dbReference>
<dbReference type="KEGG" id="tpx:Turpa_3965"/>
<dbReference type="InterPro" id="IPR005532">
    <property type="entry name" value="SUMF_dom"/>
</dbReference>
<dbReference type="InterPro" id="IPR016187">
    <property type="entry name" value="CTDL_fold"/>
</dbReference>
<dbReference type="GO" id="GO:0120147">
    <property type="term" value="F:formylglycine-generating oxidase activity"/>
    <property type="evidence" value="ECO:0007669"/>
    <property type="project" value="TreeGrafter"/>
</dbReference>
<dbReference type="EMBL" id="CP002959">
    <property type="protein sequence ID" value="AFM14599.1"/>
    <property type="molecule type" value="Genomic_DNA"/>
</dbReference>
<dbReference type="HOGENOM" id="CLU_012431_0_2_12"/>
<keyword evidence="3" id="KW-1185">Reference proteome</keyword>
<dbReference type="STRING" id="869212.Turpa_3965"/>